<dbReference type="InterPro" id="IPR001248">
    <property type="entry name" value="Pur-cyt_permease"/>
</dbReference>
<evidence type="ECO:0000256" key="5">
    <source>
        <dbReference type="ARBA" id="ARBA00022989"/>
    </source>
</evidence>
<evidence type="ECO:0000256" key="7">
    <source>
        <dbReference type="PIRNR" id="PIRNR002744"/>
    </source>
</evidence>
<evidence type="ECO:0000256" key="8">
    <source>
        <dbReference type="SAM" id="Phobius"/>
    </source>
</evidence>
<feature type="transmembrane region" description="Helical" evidence="8">
    <location>
        <begin position="55"/>
        <end position="79"/>
    </location>
</feature>
<feature type="transmembrane region" description="Helical" evidence="8">
    <location>
        <begin position="202"/>
        <end position="222"/>
    </location>
</feature>
<evidence type="ECO:0000256" key="1">
    <source>
        <dbReference type="ARBA" id="ARBA00004141"/>
    </source>
</evidence>
<protein>
    <submittedName>
        <fullName evidence="9">Cytosine permease</fullName>
    </submittedName>
</protein>
<dbReference type="Pfam" id="PF02133">
    <property type="entry name" value="Transp_cyt_pur"/>
    <property type="match status" value="1"/>
</dbReference>
<feature type="transmembrane region" description="Helical" evidence="8">
    <location>
        <begin position="327"/>
        <end position="346"/>
    </location>
</feature>
<dbReference type="PIRSF" id="PIRSF002744">
    <property type="entry name" value="Pur-cyt_permease"/>
    <property type="match status" value="1"/>
</dbReference>
<keyword evidence="6 7" id="KW-0472">Membrane</keyword>
<evidence type="ECO:0000313" key="9">
    <source>
        <dbReference type="EMBL" id="GAA0263251.1"/>
    </source>
</evidence>
<evidence type="ECO:0000256" key="2">
    <source>
        <dbReference type="ARBA" id="ARBA00008974"/>
    </source>
</evidence>
<comment type="subcellular location">
    <subcellularLocation>
        <location evidence="1">Membrane</location>
        <topology evidence="1">Multi-pass membrane protein</topology>
    </subcellularLocation>
</comment>
<reference evidence="9 10" key="1">
    <citation type="journal article" date="2019" name="Int. J. Syst. Evol. Microbiol.">
        <title>The Global Catalogue of Microorganisms (GCM) 10K type strain sequencing project: providing services to taxonomists for standard genome sequencing and annotation.</title>
        <authorList>
            <consortium name="The Broad Institute Genomics Platform"/>
            <consortium name="The Broad Institute Genome Sequencing Center for Infectious Disease"/>
            <person name="Wu L."/>
            <person name="Ma J."/>
        </authorList>
    </citation>
    <scope>NUCLEOTIDE SEQUENCE [LARGE SCALE GENOMIC DNA]</scope>
    <source>
        <strain evidence="9 10">JCM 10425</strain>
    </source>
</reference>
<sequence length="492" mass="51020">MSDTSLSVEANGINQIAENERKGTPRDLFWPWFAANVSVLGVAYGSYILGFGISFWQAALVGVIGVVLSFLFVGIISIAGKRGSAPTMTLTRAAFGVRGGRLPSLISWLLTVGWETSLVVVAVLATATIFDRLGAGGGTATKVVALIVIVALVALGGTLGFNLIMRAQRWITWIAGALTVAYLVFAADHVDFGAVSDLPGGSAAAVIGALVFTMTGFGLGWVNAAADYSRYLPRSASTRGVVLWTTLGSSLPPVILLVFGILLAGSSTGLNTAISADPVGALTTILPTWFLLPFAVATILGLVSGAIMDVYSSGLALLNVGLKAPRWVAVCIDSTLMLIGAVYVVFFANDFLGPFQGFLITLGVPIAAWCGIFIADILLRKADYAEAELFTPSGRYGDVRWASVGLVVVGSAVGWGLVTNTMASWLDWQGYLLGPIGGKDGDWAFANLGVIAALVIGFVGYLLLGRGAVRSQEAAPAVTGSAVTNAQTEGVS</sequence>
<comment type="similarity">
    <text evidence="2 7">Belongs to the purine-cytosine permease (2.A.39) family.</text>
</comment>
<feature type="transmembrane region" description="Helical" evidence="8">
    <location>
        <begin position="105"/>
        <end position="130"/>
    </location>
</feature>
<feature type="transmembrane region" description="Helical" evidence="8">
    <location>
        <begin position="28"/>
        <end position="49"/>
    </location>
</feature>
<evidence type="ECO:0000256" key="6">
    <source>
        <dbReference type="ARBA" id="ARBA00023136"/>
    </source>
</evidence>
<feature type="transmembrane region" description="Helical" evidence="8">
    <location>
        <begin position="399"/>
        <end position="423"/>
    </location>
</feature>
<dbReference type="Gene3D" id="1.10.4160.10">
    <property type="entry name" value="Hydantoin permease"/>
    <property type="match status" value="1"/>
</dbReference>
<feature type="transmembrane region" description="Helical" evidence="8">
    <location>
        <begin position="358"/>
        <end position="379"/>
    </location>
</feature>
<keyword evidence="3 7" id="KW-0813">Transport</keyword>
<keyword evidence="10" id="KW-1185">Reference proteome</keyword>
<comment type="caution">
    <text evidence="9">The sequence shown here is derived from an EMBL/GenBank/DDBJ whole genome shotgun (WGS) entry which is preliminary data.</text>
</comment>
<feature type="transmembrane region" description="Helical" evidence="8">
    <location>
        <begin position="242"/>
        <end position="265"/>
    </location>
</feature>
<dbReference type="Proteomes" id="UP001500967">
    <property type="component" value="Unassembled WGS sequence"/>
</dbReference>
<evidence type="ECO:0000256" key="4">
    <source>
        <dbReference type="ARBA" id="ARBA00022692"/>
    </source>
</evidence>
<evidence type="ECO:0000313" key="10">
    <source>
        <dbReference type="Proteomes" id="UP001500967"/>
    </source>
</evidence>
<dbReference type="EMBL" id="BAAAGX010000023">
    <property type="protein sequence ID" value="GAA0263251.1"/>
    <property type="molecule type" value="Genomic_DNA"/>
</dbReference>
<keyword evidence="5 8" id="KW-1133">Transmembrane helix</keyword>
<feature type="transmembrane region" description="Helical" evidence="8">
    <location>
        <begin position="285"/>
        <end position="307"/>
    </location>
</feature>
<feature type="transmembrane region" description="Helical" evidence="8">
    <location>
        <begin position="142"/>
        <end position="163"/>
    </location>
</feature>
<feature type="transmembrane region" description="Helical" evidence="8">
    <location>
        <begin position="443"/>
        <end position="464"/>
    </location>
</feature>
<gene>
    <name evidence="9" type="ORF">GCM10009539_56480</name>
</gene>
<evidence type="ECO:0000256" key="3">
    <source>
        <dbReference type="ARBA" id="ARBA00022448"/>
    </source>
</evidence>
<proteinExistence type="inferred from homology"/>
<name>A0ABN0UWH1_9ACTN</name>
<dbReference type="PANTHER" id="PTHR31806:SF1">
    <property type="entry name" value="PURINE-CYTOSINE PERMEASE FCY2-RELATED"/>
    <property type="match status" value="1"/>
</dbReference>
<feature type="transmembrane region" description="Helical" evidence="8">
    <location>
        <begin position="170"/>
        <end position="190"/>
    </location>
</feature>
<accession>A0ABN0UWH1</accession>
<dbReference type="RefSeq" id="WP_344651954.1">
    <property type="nucleotide sequence ID" value="NZ_BAAAGX010000023.1"/>
</dbReference>
<dbReference type="InterPro" id="IPR026030">
    <property type="entry name" value="Pur-cyt_permease_Fcy2/21/22"/>
</dbReference>
<organism evidence="9 10">
    <name type="scientific">Cryptosporangium japonicum</name>
    <dbReference type="NCBI Taxonomy" id="80872"/>
    <lineage>
        <taxon>Bacteria</taxon>
        <taxon>Bacillati</taxon>
        <taxon>Actinomycetota</taxon>
        <taxon>Actinomycetes</taxon>
        <taxon>Cryptosporangiales</taxon>
        <taxon>Cryptosporangiaceae</taxon>
        <taxon>Cryptosporangium</taxon>
    </lineage>
</organism>
<dbReference type="PANTHER" id="PTHR31806">
    <property type="entry name" value="PURINE-CYTOSINE PERMEASE FCY2-RELATED"/>
    <property type="match status" value="1"/>
</dbReference>
<keyword evidence="4 8" id="KW-0812">Transmembrane</keyword>